<evidence type="ECO:0000313" key="1">
    <source>
        <dbReference type="EMBL" id="PIR68530.1"/>
    </source>
</evidence>
<protein>
    <recommendedName>
        <fullName evidence="3">Shikimate kinase</fullName>
    </recommendedName>
</protein>
<dbReference type="Gene3D" id="3.40.50.300">
    <property type="entry name" value="P-loop containing nucleotide triphosphate hydrolases"/>
    <property type="match status" value="1"/>
</dbReference>
<proteinExistence type="predicted"/>
<gene>
    <name evidence="1" type="ORF">COU49_00615</name>
</gene>
<evidence type="ECO:0000313" key="2">
    <source>
        <dbReference type="Proteomes" id="UP000230094"/>
    </source>
</evidence>
<comment type="caution">
    <text evidence="1">The sequence shown here is derived from an EMBL/GenBank/DDBJ whole genome shotgun (WGS) entry which is preliminary data.</text>
</comment>
<dbReference type="Pfam" id="PF13238">
    <property type="entry name" value="AAA_18"/>
    <property type="match status" value="1"/>
</dbReference>
<accession>A0A2H0TBX5</accession>
<reference evidence="2" key="1">
    <citation type="submission" date="2017-09" db="EMBL/GenBank/DDBJ databases">
        <title>Depth-based differentiation of microbial function through sediment-hosted aquifers and enrichment of novel symbionts in the deep terrestrial subsurface.</title>
        <authorList>
            <person name="Probst A.J."/>
            <person name="Ladd B."/>
            <person name="Jarett J.K."/>
            <person name="Geller-Mcgrath D.E."/>
            <person name="Sieber C.M.K."/>
            <person name="Emerson J.B."/>
            <person name="Anantharaman K."/>
            <person name="Thomas B.C."/>
            <person name="Malmstrom R."/>
            <person name="Stieglmeier M."/>
            <person name="Klingl A."/>
            <person name="Woyke T."/>
            <person name="Ryan C.M."/>
            <person name="Banfield J.F."/>
        </authorList>
    </citation>
    <scope>NUCLEOTIDE SEQUENCE [LARGE SCALE GENOMIC DNA]</scope>
</reference>
<dbReference type="EMBL" id="PFCQ01000003">
    <property type="protein sequence ID" value="PIR68530.1"/>
    <property type="molecule type" value="Genomic_DNA"/>
</dbReference>
<sequence>MKIFMQKSKKLSKSKKSVIVFIYGPIAVGKLTVAKILSKKLGYKLSHNHALNDLIDEIFEYGTPASGIMKEALRPQLLEGMARAGINTVVTHTYSHDYVSPTGLADPKYMKILEGKVTKAGAIFCPVHLKAEHEELMRRVGMISRKEFKKLTNKKIMRQHLVKKDWQTSPKLKNNLIIDNTQLSPARVAEIIIRHFKLS</sequence>
<organism evidence="1 2">
    <name type="scientific">Candidatus Nomurabacteria bacterium CG10_big_fil_rev_8_21_14_0_10_35_16</name>
    <dbReference type="NCBI Taxonomy" id="1974731"/>
    <lineage>
        <taxon>Bacteria</taxon>
        <taxon>Candidatus Nomuraibacteriota</taxon>
    </lineage>
</organism>
<dbReference type="SUPFAM" id="SSF52540">
    <property type="entry name" value="P-loop containing nucleoside triphosphate hydrolases"/>
    <property type="match status" value="1"/>
</dbReference>
<name>A0A2H0TBX5_9BACT</name>
<evidence type="ECO:0008006" key="3">
    <source>
        <dbReference type="Google" id="ProtNLM"/>
    </source>
</evidence>
<dbReference type="AlphaFoldDB" id="A0A2H0TBX5"/>
<dbReference type="Proteomes" id="UP000230094">
    <property type="component" value="Unassembled WGS sequence"/>
</dbReference>
<dbReference type="InterPro" id="IPR027417">
    <property type="entry name" value="P-loop_NTPase"/>
</dbReference>